<comment type="catalytic activity">
    <reaction evidence="8">
        <text>(7R,8S)-7,8-diammoniononanoate + CO2 + ATP = (4R,5S)-dethiobiotin + ADP + phosphate + 3 H(+)</text>
        <dbReference type="Rhea" id="RHEA:15805"/>
        <dbReference type="ChEBI" id="CHEBI:15378"/>
        <dbReference type="ChEBI" id="CHEBI:16526"/>
        <dbReference type="ChEBI" id="CHEBI:30616"/>
        <dbReference type="ChEBI" id="CHEBI:43474"/>
        <dbReference type="ChEBI" id="CHEBI:149469"/>
        <dbReference type="ChEBI" id="CHEBI:149473"/>
        <dbReference type="ChEBI" id="CHEBI:456216"/>
        <dbReference type="EC" id="6.3.3.3"/>
    </reaction>
</comment>
<evidence type="ECO:0000313" key="9">
    <source>
        <dbReference type="EMBL" id="MBB6055890.1"/>
    </source>
</evidence>
<name>A0A841GM93_9GAMM</name>
<keyword evidence="4 8" id="KW-0547">Nucleotide-binding</keyword>
<gene>
    <name evidence="8" type="primary">bioD</name>
    <name evidence="9" type="ORF">HNR75_001808</name>
</gene>
<keyword evidence="3 8" id="KW-0479">Metal-binding</keyword>
<dbReference type="AlphaFoldDB" id="A0A841GM93"/>
<dbReference type="GO" id="GO:0009102">
    <property type="term" value="P:biotin biosynthetic process"/>
    <property type="evidence" value="ECO:0007669"/>
    <property type="project" value="UniProtKB-UniRule"/>
</dbReference>
<proteinExistence type="inferred from homology"/>
<dbReference type="PIRSF" id="PIRSF006755">
    <property type="entry name" value="DTB_synth"/>
    <property type="match status" value="1"/>
</dbReference>
<dbReference type="SUPFAM" id="SSF52540">
    <property type="entry name" value="P-loop containing nucleoside triphosphate hydrolases"/>
    <property type="match status" value="1"/>
</dbReference>
<dbReference type="Proteomes" id="UP000585721">
    <property type="component" value="Unassembled WGS sequence"/>
</dbReference>
<evidence type="ECO:0000256" key="6">
    <source>
        <dbReference type="ARBA" id="ARBA00022840"/>
    </source>
</evidence>
<dbReference type="InterPro" id="IPR027417">
    <property type="entry name" value="P-loop_NTPase"/>
</dbReference>
<dbReference type="Gene3D" id="3.40.50.300">
    <property type="entry name" value="P-loop containing nucleotide triphosphate hydrolases"/>
    <property type="match status" value="1"/>
</dbReference>
<accession>A0A841GM93</accession>
<comment type="similarity">
    <text evidence="8">Belongs to the dethiobiotin synthetase family.</text>
</comment>
<organism evidence="9 10">
    <name type="scientific">Tolumonas osonensis</name>
    <dbReference type="NCBI Taxonomy" id="675874"/>
    <lineage>
        <taxon>Bacteria</taxon>
        <taxon>Pseudomonadati</taxon>
        <taxon>Pseudomonadota</taxon>
        <taxon>Gammaproteobacteria</taxon>
        <taxon>Aeromonadales</taxon>
        <taxon>Aeromonadaceae</taxon>
        <taxon>Tolumonas</taxon>
    </lineage>
</organism>
<comment type="subunit">
    <text evidence="8">Homodimer.</text>
</comment>
<comment type="cofactor">
    <cofactor evidence="8">
        <name>Mg(2+)</name>
        <dbReference type="ChEBI" id="CHEBI:18420"/>
    </cofactor>
</comment>
<comment type="caution">
    <text evidence="8">Lacks conserved residue(s) required for the propagation of feature annotation.</text>
</comment>
<keyword evidence="7 8" id="KW-0460">Magnesium</keyword>
<feature type="binding site" evidence="8">
    <location>
        <position position="55"/>
    </location>
    <ligand>
        <name>Mg(2+)</name>
        <dbReference type="ChEBI" id="CHEBI:18420"/>
    </ligand>
</feature>
<keyword evidence="1 8" id="KW-0963">Cytoplasm</keyword>
<reference evidence="9 10" key="1">
    <citation type="submission" date="2020-08" db="EMBL/GenBank/DDBJ databases">
        <title>Genomic Encyclopedia of Type Strains, Phase IV (KMG-IV): sequencing the most valuable type-strain genomes for metagenomic binning, comparative biology and taxonomic classification.</title>
        <authorList>
            <person name="Goeker M."/>
        </authorList>
    </citation>
    <scope>NUCLEOTIDE SEQUENCE [LARGE SCALE GENOMIC DNA]</scope>
    <source>
        <strain evidence="9 10">DSM 22975</strain>
    </source>
</reference>
<comment type="function">
    <text evidence="8">Catalyzes a mechanistically unusual reaction, the ATP-dependent insertion of CO2 between the N7 and N8 nitrogen atoms of 7,8-diaminopelargonic acid (DAPA, also called 7,8-diammoniononanoate) to form a ureido ring.</text>
</comment>
<dbReference type="UniPathway" id="UPA00078">
    <property type="reaction ID" value="UER00161"/>
</dbReference>
<dbReference type="PANTHER" id="PTHR43210">
    <property type="entry name" value="DETHIOBIOTIN SYNTHETASE"/>
    <property type="match status" value="1"/>
</dbReference>
<feature type="binding site" evidence="8">
    <location>
        <begin position="207"/>
        <end position="209"/>
    </location>
    <ligand>
        <name>ATP</name>
        <dbReference type="ChEBI" id="CHEBI:30616"/>
    </ligand>
</feature>
<protein>
    <recommendedName>
        <fullName evidence="8">ATP-dependent dethiobiotin synthetase BioD</fullName>
        <ecNumber evidence="8">6.3.3.3</ecNumber>
    </recommendedName>
    <alternativeName>
        <fullName evidence="8">DTB synthetase</fullName>
        <shortName evidence="8">DTBS</shortName>
    </alternativeName>
    <alternativeName>
        <fullName evidence="8">Dethiobiotin synthase</fullName>
    </alternativeName>
</protein>
<comment type="caution">
    <text evidence="9">The sequence shown here is derived from an EMBL/GenBank/DDBJ whole genome shotgun (WGS) entry which is preliminary data.</text>
</comment>
<evidence type="ECO:0000256" key="5">
    <source>
        <dbReference type="ARBA" id="ARBA00022756"/>
    </source>
</evidence>
<dbReference type="HAMAP" id="MF_00336">
    <property type="entry name" value="BioD"/>
    <property type="match status" value="1"/>
</dbReference>
<dbReference type="GO" id="GO:0004141">
    <property type="term" value="F:dethiobiotin synthase activity"/>
    <property type="evidence" value="ECO:0007669"/>
    <property type="project" value="UniProtKB-UniRule"/>
</dbReference>
<dbReference type="CDD" id="cd03109">
    <property type="entry name" value="DTBS"/>
    <property type="match status" value="1"/>
</dbReference>
<evidence type="ECO:0000256" key="4">
    <source>
        <dbReference type="ARBA" id="ARBA00022741"/>
    </source>
</evidence>
<evidence type="ECO:0000256" key="2">
    <source>
        <dbReference type="ARBA" id="ARBA00022598"/>
    </source>
</evidence>
<feature type="binding site" evidence="8">
    <location>
        <begin position="118"/>
        <end position="121"/>
    </location>
    <ligand>
        <name>ATP</name>
        <dbReference type="ChEBI" id="CHEBI:30616"/>
    </ligand>
</feature>
<evidence type="ECO:0000256" key="8">
    <source>
        <dbReference type="HAMAP-Rule" id="MF_00336"/>
    </source>
</evidence>
<evidence type="ECO:0000256" key="1">
    <source>
        <dbReference type="ARBA" id="ARBA00022490"/>
    </source>
</evidence>
<dbReference type="Pfam" id="PF13500">
    <property type="entry name" value="AAA_26"/>
    <property type="match status" value="1"/>
</dbReference>
<keyword evidence="10" id="KW-1185">Reference proteome</keyword>
<feature type="binding site" evidence="8">
    <location>
        <position position="118"/>
    </location>
    <ligand>
        <name>Mg(2+)</name>
        <dbReference type="ChEBI" id="CHEBI:18420"/>
    </ligand>
</feature>
<dbReference type="EC" id="6.3.3.3" evidence="8"/>
<feature type="binding site" evidence="8">
    <location>
        <begin position="13"/>
        <end position="18"/>
    </location>
    <ligand>
        <name>ATP</name>
        <dbReference type="ChEBI" id="CHEBI:30616"/>
    </ligand>
</feature>
<feature type="active site" evidence="8">
    <location>
        <position position="38"/>
    </location>
</feature>
<feature type="binding site" evidence="8">
    <location>
        <begin position="178"/>
        <end position="179"/>
    </location>
    <ligand>
        <name>ATP</name>
        <dbReference type="ChEBI" id="CHEBI:30616"/>
    </ligand>
</feature>
<dbReference type="NCBIfam" id="TIGR00347">
    <property type="entry name" value="bioD"/>
    <property type="match status" value="1"/>
</dbReference>
<dbReference type="EMBL" id="JACHGR010000005">
    <property type="protein sequence ID" value="MBB6055890.1"/>
    <property type="molecule type" value="Genomic_DNA"/>
</dbReference>
<sequence>MSKTYFVTGTDTDAGKTTCTVALLQAAAAKGLKAVAYKPVAAGCEMIENKPCNQDVLLLQKHSALPLQYEQVVAYSFDAFSSPHIAAEESGVTIKLDVLSEGLSRLKKSTGADIIFVEGAGGWRVPIGNGHFLSDWVKYENMPVIMVVGARLGCINHSVLTYEAIHHDMLPLAGWCMNRISPSMNHYQQNLETLKSLLPAPFMGEIPHISKPDEHDLGKYLDISALL</sequence>
<dbReference type="PANTHER" id="PTHR43210:SF5">
    <property type="entry name" value="DETHIOBIOTIN SYNTHETASE"/>
    <property type="match status" value="1"/>
</dbReference>
<evidence type="ECO:0000256" key="3">
    <source>
        <dbReference type="ARBA" id="ARBA00022723"/>
    </source>
</evidence>
<feature type="binding site" evidence="8">
    <location>
        <position position="55"/>
    </location>
    <ligand>
        <name>ATP</name>
        <dbReference type="ChEBI" id="CHEBI:30616"/>
    </ligand>
</feature>
<dbReference type="GO" id="GO:0042803">
    <property type="term" value="F:protein homodimerization activity"/>
    <property type="evidence" value="ECO:0007669"/>
    <property type="project" value="UniProtKB-ARBA"/>
</dbReference>
<keyword evidence="2 8" id="KW-0436">Ligase</keyword>
<comment type="subcellular location">
    <subcellularLocation>
        <location evidence="8">Cytoplasm</location>
    </subcellularLocation>
</comment>
<dbReference type="FunFam" id="3.40.50.300:FF:000292">
    <property type="entry name" value="ATP-dependent dethiobiotin synthetase BioD"/>
    <property type="match status" value="1"/>
</dbReference>
<keyword evidence="5 8" id="KW-0093">Biotin biosynthesis</keyword>
<evidence type="ECO:0000256" key="7">
    <source>
        <dbReference type="ARBA" id="ARBA00022842"/>
    </source>
</evidence>
<evidence type="ECO:0000313" key="10">
    <source>
        <dbReference type="Proteomes" id="UP000585721"/>
    </source>
</evidence>
<dbReference type="RefSeq" id="WP_188026628.1">
    <property type="nucleotide sequence ID" value="NZ_JACHGR010000005.1"/>
</dbReference>
<dbReference type="InterPro" id="IPR004472">
    <property type="entry name" value="DTB_synth_BioD"/>
</dbReference>
<keyword evidence="6 8" id="KW-0067">ATP-binding</keyword>
<dbReference type="GO" id="GO:0000287">
    <property type="term" value="F:magnesium ion binding"/>
    <property type="evidence" value="ECO:0007669"/>
    <property type="project" value="UniProtKB-UniRule"/>
</dbReference>
<dbReference type="GO" id="GO:0005524">
    <property type="term" value="F:ATP binding"/>
    <property type="evidence" value="ECO:0007669"/>
    <property type="project" value="UniProtKB-UniRule"/>
</dbReference>
<comment type="pathway">
    <text evidence="8">Cofactor biosynthesis; biotin biosynthesis; biotin from 7,8-diaminononanoate: step 1/2.</text>
</comment>
<dbReference type="GO" id="GO:0005829">
    <property type="term" value="C:cytosol"/>
    <property type="evidence" value="ECO:0007669"/>
    <property type="project" value="TreeGrafter"/>
</dbReference>
<feature type="binding site" evidence="8">
    <location>
        <position position="17"/>
    </location>
    <ligand>
        <name>Mg(2+)</name>
        <dbReference type="ChEBI" id="CHEBI:18420"/>
    </ligand>
</feature>